<evidence type="ECO:0000313" key="13">
    <source>
        <dbReference type="Proteomes" id="UP001642540"/>
    </source>
</evidence>
<evidence type="ECO:0000313" key="12">
    <source>
        <dbReference type="EMBL" id="CAL8147553.1"/>
    </source>
</evidence>
<evidence type="ECO:0000256" key="3">
    <source>
        <dbReference type="ARBA" id="ARBA00022448"/>
    </source>
</evidence>
<feature type="region of interest" description="Disordered" evidence="9">
    <location>
        <begin position="1"/>
        <end position="26"/>
    </location>
</feature>
<keyword evidence="3" id="KW-0813">Transport</keyword>
<dbReference type="SMART" id="SM00382">
    <property type="entry name" value="AAA"/>
    <property type="match status" value="1"/>
</dbReference>
<sequence length="694" mass="76494">MAATQKKNSPSPNASRSGSGAGSSTDSEAALALNEKYFYNMSMTSDNVPLLVKKKTSNGNGSGSYNSEAAADGQRGITLAWQDLSVYVPASKSGGVFHREKRHKPFKRVINAVSGIVYPGSFVAVLGASGAGKTTLVNVLANRAPGNVVVDGEITVNGVAQGRFMRQLSGYVYQDDLFTGTLTVLEHLTFMARMKLDRRLSSWERKRRVEELLVELGLKKCENTRIGIPGQVAGISGGERKRLAFASEIISGCPLLFTDEPTTGLDSFSAQKIVGMMRNMAAKGKTIICTIHQPNSQVFSMFDQLLLMAEGRTAYFGPACDAPAYMAQLGFKLPQNYNPADFYIRTLAVIPGKAEESRKTIREICDSFAQSDEAKSIEEKVKEEVMQHDFLNASSSSLASDSLADHGLLGERIRRPFYATQLYWLIWRSMLDSGRNPRIHIVRTIQKIVLAFLIGFCFFGVTLDQKGIQDIQGAVFVFITESTFPSMYGVIHVFPYELPLFLRENKSGLYRTDTYYFSKVISLLPAFILEPTIFVTIAYWLVGLRATYEAFFITIGVVILTANTAAACGCFFSAAFDSISVAITALIPFDYMLMITGGLFINLSTLPAYIAWAKFISWFMYANEALSVAQWKNITNIECAADPTLPCITTGAEVLATKSFNEGHFFADFIGLICLYTIFHLGAYLSLIFRSRRQ</sequence>
<dbReference type="InterPro" id="IPR050352">
    <property type="entry name" value="ABCG_transporters"/>
</dbReference>
<dbReference type="InterPro" id="IPR017871">
    <property type="entry name" value="ABC_transporter-like_CS"/>
</dbReference>
<reference evidence="12 13" key="1">
    <citation type="submission" date="2024-08" db="EMBL/GenBank/DDBJ databases">
        <authorList>
            <person name="Cucini C."/>
            <person name="Frati F."/>
        </authorList>
    </citation>
    <scope>NUCLEOTIDE SEQUENCE [LARGE SCALE GENOMIC DNA]</scope>
</reference>
<feature type="transmembrane region" description="Helical" evidence="10">
    <location>
        <begin position="109"/>
        <end position="131"/>
    </location>
</feature>
<dbReference type="Pfam" id="PF01061">
    <property type="entry name" value="ABC2_membrane"/>
    <property type="match status" value="1"/>
</dbReference>
<evidence type="ECO:0000256" key="8">
    <source>
        <dbReference type="ARBA" id="ARBA00023136"/>
    </source>
</evidence>
<evidence type="ECO:0000256" key="4">
    <source>
        <dbReference type="ARBA" id="ARBA00022692"/>
    </source>
</evidence>
<dbReference type="CDD" id="cd03213">
    <property type="entry name" value="ABCG_EPDR"/>
    <property type="match status" value="1"/>
</dbReference>
<keyword evidence="5" id="KW-0547">Nucleotide-binding</keyword>
<dbReference type="InterPro" id="IPR003593">
    <property type="entry name" value="AAA+_ATPase"/>
</dbReference>
<dbReference type="EMBL" id="CAXLJM020000166">
    <property type="protein sequence ID" value="CAL8147553.1"/>
    <property type="molecule type" value="Genomic_DNA"/>
</dbReference>
<dbReference type="InterPro" id="IPR013525">
    <property type="entry name" value="ABC2_TM"/>
</dbReference>
<dbReference type="SUPFAM" id="SSF52540">
    <property type="entry name" value="P-loop containing nucleoside triphosphate hydrolases"/>
    <property type="match status" value="1"/>
</dbReference>
<dbReference type="PANTHER" id="PTHR48041:SF139">
    <property type="entry name" value="PROTEIN SCARLET"/>
    <property type="match status" value="1"/>
</dbReference>
<feature type="transmembrane region" description="Helical" evidence="10">
    <location>
        <begin position="516"/>
        <end position="542"/>
    </location>
</feature>
<dbReference type="InterPro" id="IPR003439">
    <property type="entry name" value="ABC_transporter-like_ATP-bd"/>
</dbReference>
<comment type="caution">
    <text evidence="12">The sequence shown here is derived from an EMBL/GenBank/DDBJ whole genome shotgun (WGS) entry which is preliminary data.</text>
</comment>
<gene>
    <name evidence="12" type="ORF">ODALV1_LOCUS31168</name>
</gene>
<dbReference type="PROSITE" id="PS50893">
    <property type="entry name" value="ABC_TRANSPORTER_2"/>
    <property type="match status" value="1"/>
</dbReference>
<evidence type="ECO:0000259" key="11">
    <source>
        <dbReference type="PROSITE" id="PS50893"/>
    </source>
</evidence>
<evidence type="ECO:0000256" key="1">
    <source>
        <dbReference type="ARBA" id="ARBA00004141"/>
    </source>
</evidence>
<organism evidence="12 13">
    <name type="scientific">Orchesella dallaii</name>
    <dbReference type="NCBI Taxonomy" id="48710"/>
    <lineage>
        <taxon>Eukaryota</taxon>
        <taxon>Metazoa</taxon>
        <taxon>Ecdysozoa</taxon>
        <taxon>Arthropoda</taxon>
        <taxon>Hexapoda</taxon>
        <taxon>Collembola</taxon>
        <taxon>Entomobryomorpha</taxon>
        <taxon>Entomobryoidea</taxon>
        <taxon>Orchesellidae</taxon>
        <taxon>Orchesellinae</taxon>
        <taxon>Orchesella</taxon>
    </lineage>
</organism>
<proteinExistence type="inferred from homology"/>
<dbReference type="Pfam" id="PF19055">
    <property type="entry name" value="ABC2_membrane_7"/>
    <property type="match status" value="1"/>
</dbReference>
<evidence type="ECO:0000256" key="2">
    <source>
        <dbReference type="ARBA" id="ARBA00005814"/>
    </source>
</evidence>
<keyword evidence="4 10" id="KW-0812">Transmembrane</keyword>
<dbReference type="Gene3D" id="3.40.50.300">
    <property type="entry name" value="P-loop containing nucleotide triphosphate hydrolases"/>
    <property type="match status" value="1"/>
</dbReference>
<evidence type="ECO:0000256" key="10">
    <source>
        <dbReference type="SAM" id="Phobius"/>
    </source>
</evidence>
<feature type="transmembrane region" description="Helical" evidence="10">
    <location>
        <begin position="669"/>
        <end position="689"/>
    </location>
</feature>
<keyword evidence="13" id="KW-1185">Reference proteome</keyword>
<evidence type="ECO:0000256" key="6">
    <source>
        <dbReference type="ARBA" id="ARBA00022840"/>
    </source>
</evidence>
<dbReference type="PROSITE" id="PS00211">
    <property type="entry name" value="ABC_TRANSPORTER_1"/>
    <property type="match status" value="1"/>
</dbReference>
<feature type="transmembrane region" description="Helical" evidence="10">
    <location>
        <begin position="548"/>
        <end position="576"/>
    </location>
</feature>
<dbReference type="InterPro" id="IPR027417">
    <property type="entry name" value="P-loop_NTPase"/>
</dbReference>
<evidence type="ECO:0000256" key="9">
    <source>
        <dbReference type="SAM" id="MobiDB-lite"/>
    </source>
</evidence>
<dbReference type="Pfam" id="PF00005">
    <property type="entry name" value="ABC_tran"/>
    <property type="match status" value="1"/>
</dbReference>
<feature type="transmembrane region" description="Helical" evidence="10">
    <location>
        <begin position="588"/>
        <end position="612"/>
    </location>
</feature>
<accession>A0ABP1S9B3</accession>
<feature type="transmembrane region" description="Helical" evidence="10">
    <location>
        <begin position="475"/>
        <end position="495"/>
    </location>
</feature>
<evidence type="ECO:0000256" key="7">
    <source>
        <dbReference type="ARBA" id="ARBA00022989"/>
    </source>
</evidence>
<dbReference type="Proteomes" id="UP001642540">
    <property type="component" value="Unassembled WGS sequence"/>
</dbReference>
<keyword evidence="8 10" id="KW-0472">Membrane</keyword>
<keyword evidence="6" id="KW-0067">ATP-binding</keyword>
<comment type="similarity">
    <text evidence="2">Belongs to the ABC transporter superfamily. ABCG family. Eye pigment precursor importer (TC 3.A.1.204) subfamily.</text>
</comment>
<dbReference type="InterPro" id="IPR043926">
    <property type="entry name" value="ABCG_dom"/>
</dbReference>
<feature type="compositionally biased region" description="Low complexity" evidence="9">
    <location>
        <begin position="8"/>
        <end position="24"/>
    </location>
</feature>
<dbReference type="PANTHER" id="PTHR48041">
    <property type="entry name" value="ABC TRANSPORTER G FAMILY MEMBER 28"/>
    <property type="match status" value="1"/>
</dbReference>
<name>A0ABP1S9B3_9HEXA</name>
<protein>
    <recommendedName>
        <fullName evidence="11">ABC transporter domain-containing protein</fullName>
    </recommendedName>
</protein>
<keyword evidence="7 10" id="KW-1133">Transmembrane helix</keyword>
<comment type="subcellular location">
    <subcellularLocation>
        <location evidence="1">Membrane</location>
        <topology evidence="1">Multi-pass membrane protein</topology>
    </subcellularLocation>
</comment>
<feature type="transmembrane region" description="Helical" evidence="10">
    <location>
        <begin position="445"/>
        <end position="463"/>
    </location>
</feature>
<feature type="domain" description="ABC transporter" evidence="11">
    <location>
        <begin position="79"/>
        <end position="335"/>
    </location>
</feature>
<evidence type="ECO:0000256" key="5">
    <source>
        <dbReference type="ARBA" id="ARBA00022741"/>
    </source>
</evidence>